<organism evidence="2 3">
    <name type="scientific">Falsiroseomonas frigidaquae</name>
    <dbReference type="NCBI Taxonomy" id="487318"/>
    <lineage>
        <taxon>Bacteria</taxon>
        <taxon>Pseudomonadati</taxon>
        <taxon>Pseudomonadota</taxon>
        <taxon>Alphaproteobacteria</taxon>
        <taxon>Acetobacterales</taxon>
        <taxon>Roseomonadaceae</taxon>
        <taxon>Falsiroseomonas</taxon>
    </lineage>
</organism>
<keyword evidence="1" id="KW-1133">Transmembrane helix</keyword>
<feature type="transmembrane region" description="Helical" evidence="1">
    <location>
        <begin position="34"/>
        <end position="53"/>
    </location>
</feature>
<name>A0ABX1EWQ4_9PROT</name>
<gene>
    <name evidence="2" type="ORF">HB662_06965</name>
</gene>
<dbReference type="Proteomes" id="UP000765160">
    <property type="component" value="Unassembled WGS sequence"/>
</dbReference>
<evidence type="ECO:0000313" key="3">
    <source>
        <dbReference type="Proteomes" id="UP000765160"/>
    </source>
</evidence>
<protein>
    <submittedName>
        <fullName evidence="2">Uncharacterized protein</fullName>
    </submittedName>
</protein>
<keyword evidence="3" id="KW-1185">Reference proteome</keyword>
<sequence>MLILAFGFLALCAALEYRARGEPLLRPDRRTDRIWRGLGTLSGLLATIGPLVVMARVDVAQGAGAYLLGAAFAFAGGFTPERWWGMTSMAAGVFGLGLLGGALLR</sequence>
<proteinExistence type="predicted"/>
<reference evidence="2 3" key="1">
    <citation type="submission" date="2020-03" db="EMBL/GenBank/DDBJ databases">
        <title>Roseomonas selenitidurans sp. nov. isolated from soil.</title>
        <authorList>
            <person name="Liu H."/>
        </authorList>
    </citation>
    <scope>NUCLEOTIDE SEQUENCE [LARGE SCALE GENOMIC DNA]</scope>
    <source>
        <strain evidence="2 3">JCM 15073</strain>
    </source>
</reference>
<dbReference type="EMBL" id="JAAVTX010000002">
    <property type="protein sequence ID" value="NKE44511.1"/>
    <property type="molecule type" value="Genomic_DNA"/>
</dbReference>
<feature type="transmembrane region" description="Helical" evidence="1">
    <location>
        <begin position="60"/>
        <end position="78"/>
    </location>
</feature>
<dbReference type="RefSeq" id="WP_168048568.1">
    <property type="nucleotide sequence ID" value="NZ_JAATJR010000002.1"/>
</dbReference>
<evidence type="ECO:0000256" key="1">
    <source>
        <dbReference type="SAM" id="Phobius"/>
    </source>
</evidence>
<evidence type="ECO:0000313" key="2">
    <source>
        <dbReference type="EMBL" id="NKE44511.1"/>
    </source>
</evidence>
<comment type="caution">
    <text evidence="2">The sequence shown here is derived from an EMBL/GenBank/DDBJ whole genome shotgun (WGS) entry which is preliminary data.</text>
</comment>
<keyword evidence="1" id="KW-0812">Transmembrane</keyword>
<accession>A0ABX1EWQ4</accession>
<keyword evidence="1" id="KW-0472">Membrane</keyword>
<feature type="transmembrane region" description="Helical" evidence="1">
    <location>
        <begin position="84"/>
        <end position="104"/>
    </location>
</feature>